<evidence type="ECO:0000313" key="8">
    <source>
        <dbReference type="Proteomes" id="UP001652625"/>
    </source>
</evidence>
<evidence type="ECO:0000313" key="9">
    <source>
        <dbReference type="RefSeq" id="XP_065648303.1"/>
    </source>
</evidence>
<comment type="function">
    <text evidence="5">Thin filament-associated protein that is implicated in the regulation and modulation of smooth muscle contraction. It is capable of binding to actin, calmodulin and tropomyosin. The interaction of calponin with actin inhibits the actomyosin Mg-ATPase activity.</text>
</comment>
<evidence type="ECO:0000259" key="7">
    <source>
        <dbReference type="PROSITE" id="PS50021"/>
    </source>
</evidence>
<feature type="compositionally biased region" description="Polar residues" evidence="6">
    <location>
        <begin position="174"/>
        <end position="184"/>
    </location>
</feature>
<dbReference type="InterPro" id="IPR050606">
    <property type="entry name" value="Calponin-like"/>
</dbReference>
<proteinExistence type="inferred from homology"/>
<evidence type="ECO:0000256" key="5">
    <source>
        <dbReference type="ARBA" id="ARBA00025109"/>
    </source>
</evidence>
<evidence type="ECO:0000256" key="2">
    <source>
        <dbReference type="ARBA" id="ARBA00022737"/>
    </source>
</evidence>
<dbReference type="PRINTS" id="PR00889">
    <property type="entry name" value="CALPONIN"/>
</dbReference>
<dbReference type="Proteomes" id="UP001652625">
    <property type="component" value="Chromosome 03"/>
</dbReference>
<gene>
    <name evidence="9" type="primary">LOC100204573</name>
</gene>
<keyword evidence="3" id="KW-0112">Calmodulin-binding</keyword>
<dbReference type="SUPFAM" id="SSF47576">
    <property type="entry name" value="Calponin-homology domain, CH-domain"/>
    <property type="match status" value="1"/>
</dbReference>
<dbReference type="PANTHER" id="PTHR47385:SF14">
    <property type="entry name" value="TRANSGELIN"/>
    <property type="match status" value="1"/>
</dbReference>
<dbReference type="PRINTS" id="PR00888">
    <property type="entry name" value="SM22CALPONIN"/>
</dbReference>
<comment type="similarity">
    <text evidence="1">Belongs to the calponin family.</text>
</comment>
<dbReference type="PROSITE" id="PS51122">
    <property type="entry name" value="CALPONIN_2"/>
    <property type="match status" value="1"/>
</dbReference>
<dbReference type="RefSeq" id="XP_065648303.1">
    <property type="nucleotide sequence ID" value="XM_065792231.1"/>
</dbReference>
<dbReference type="Pfam" id="PF00402">
    <property type="entry name" value="Calponin"/>
    <property type="match status" value="1"/>
</dbReference>
<accession>A0ABM4BH32</accession>
<dbReference type="SMART" id="SM00033">
    <property type="entry name" value="CH"/>
    <property type="match status" value="1"/>
</dbReference>
<dbReference type="PANTHER" id="PTHR47385">
    <property type="entry name" value="CALPONIN"/>
    <property type="match status" value="1"/>
</dbReference>
<dbReference type="InterPro" id="IPR001715">
    <property type="entry name" value="CH_dom"/>
</dbReference>
<dbReference type="PROSITE" id="PS50021">
    <property type="entry name" value="CH"/>
    <property type="match status" value="1"/>
</dbReference>
<keyword evidence="2" id="KW-0677">Repeat</keyword>
<evidence type="ECO:0000256" key="3">
    <source>
        <dbReference type="ARBA" id="ARBA00022860"/>
    </source>
</evidence>
<reference evidence="9" key="1">
    <citation type="submission" date="2025-08" db="UniProtKB">
        <authorList>
            <consortium name="RefSeq"/>
        </authorList>
    </citation>
    <scope>IDENTIFICATION</scope>
</reference>
<dbReference type="InterPro" id="IPR000557">
    <property type="entry name" value="Calponin_repeat"/>
</dbReference>
<protein>
    <submittedName>
        <fullName evidence="9">Muscle-specific protein 20</fullName>
    </submittedName>
</protein>
<feature type="domain" description="Calponin-homology (CH)" evidence="7">
    <location>
        <begin position="24"/>
        <end position="133"/>
    </location>
</feature>
<name>A0ABM4BH32_HYDVU</name>
<dbReference type="InterPro" id="IPR003096">
    <property type="entry name" value="SM22_calponin"/>
</dbReference>
<dbReference type="Gene3D" id="1.10.418.10">
    <property type="entry name" value="Calponin-like domain"/>
    <property type="match status" value="1"/>
</dbReference>
<dbReference type="GeneID" id="100204573"/>
<feature type="region of interest" description="Disordered" evidence="6">
    <location>
        <begin position="169"/>
        <end position="190"/>
    </location>
</feature>
<evidence type="ECO:0000256" key="4">
    <source>
        <dbReference type="ARBA" id="ARBA00023203"/>
    </source>
</evidence>
<sequence>MADRPKGYGMTAEIEEQINSKYDYDCEREVLEWISYYVPDADLENVSGPEEVQLKLKDGVILCKLINQLAPNSVPKINSTNAAFKQMENINFFLTACENLGCQRTDLFQTVNLYEGTNMAQVLLGIYALGRKANKLGLKGLGPKESDKNERQFTEDQLRAGEGTIGLQAGWNKGASQSGQNFGKTRSILD</sequence>
<keyword evidence="8" id="KW-1185">Reference proteome</keyword>
<organism evidence="8 9">
    <name type="scientific">Hydra vulgaris</name>
    <name type="common">Hydra</name>
    <name type="synonym">Hydra attenuata</name>
    <dbReference type="NCBI Taxonomy" id="6087"/>
    <lineage>
        <taxon>Eukaryota</taxon>
        <taxon>Metazoa</taxon>
        <taxon>Cnidaria</taxon>
        <taxon>Hydrozoa</taxon>
        <taxon>Hydroidolina</taxon>
        <taxon>Anthoathecata</taxon>
        <taxon>Aplanulata</taxon>
        <taxon>Hydridae</taxon>
        <taxon>Hydra</taxon>
    </lineage>
</organism>
<evidence type="ECO:0000256" key="6">
    <source>
        <dbReference type="SAM" id="MobiDB-lite"/>
    </source>
</evidence>
<evidence type="ECO:0000256" key="1">
    <source>
        <dbReference type="ARBA" id="ARBA00009631"/>
    </source>
</evidence>
<dbReference type="Pfam" id="PF00307">
    <property type="entry name" value="CH"/>
    <property type="match status" value="1"/>
</dbReference>
<dbReference type="InterPro" id="IPR036872">
    <property type="entry name" value="CH_dom_sf"/>
</dbReference>
<dbReference type="InterPro" id="IPR001997">
    <property type="entry name" value="Calponin/LIMCH1"/>
</dbReference>
<keyword evidence="4" id="KW-0009">Actin-binding</keyword>